<dbReference type="SUPFAM" id="SSF53335">
    <property type="entry name" value="S-adenosyl-L-methionine-dependent methyltransferases"/>
    <property type="match status" value="1"/>
</dbReference>
<evidence type="ECO:0000313" key="1">
    <source>
        <dbReference type="EMBL" id="QDT34882.1"/>
    </source>
</evidence>
<dbReference type="Pfam" id="PF06962">
    <property type="entry name" value="rRNA_methylase"/>
    <property type="match status" value="1"/>
</dbReference>
<dbReference type="KEGG" id="tpol:Mal48_41550"/>
<sequence>MVQLTQIAHELIRDFIKTGDLVIDATCGNGHDTFFLSELVGESGMVLACDLQQLAIDATKDRCRERKNIDYHLGDHAEVLQSLLEKNQSSVSAILFNLGYLPGGDKSLTTQGPATVSAIQLGLRLLKRGGVLSVLAYVGHPGGIDEANAVESFLTKSIDSAELHKIHWPDESRPATSPRLYVVCKGSLNES</sequence>
<name>A0A517QTG1_9PLAN</name>
<organism evidence="1 2">
    <name type="scientific">Thalassoglobus polymorphus</name>
    <dbReference type="NCBI Taxonomy" id="2527994"/>
    <lineage>
        <taxon>Bacteria</taxon>
        <taxon>Pseudomonadati</taxon>
        <taxon>Planctomycetota</taxon>
        <taxon>Planctomycetia</taxon>
        <taxon>Planctomycetales</taxon>
        <taxon>Planctomycetaceae</taxon>
        <taxon>Thalassoglobus</taxon>
    </lineage>
</organism>
<protein>
    <submittedName>
        <fullName evidence="1">Uncharacterized protein</fullName>
    </submittedName>
</protein>
<gene>
    <name evidence="1" type="ORF">Mal48_41550</name>
</gene>
<dbReference type="InterPro" id="IPR010719">
    <property type="entry name" value="MnmM_MeTrfase"/>
</dbReference>
<dbReference type="PANTHER" id="PTHR35276">
    <property type="entry name" value="S-ADENOSYL-L-METHIONINE-DEPENDENT METHYLTRANSFERASES SUPERFAMILY PROTEIN"/>
    <property type="match status" value="1"/>
</dbReference>
<dbReference type="OrthoDB" id="9792989at2"/>
<dbReference type="PANTHER" id="PTHR35276:SF1">
    <property type="entry name" value="TRNA (MNM(5)S(2)U34)-METHYLTRANSFERASE, CHLOROPLASTIC"/>
    <property type="match status" value="1"/>
</dbReference>
<keyword evidence="2" id="KW-1185">Reference proteome</keyword>
<proteinExistence type="predicted"/>
<dbReference type="RefSeq" id="WP_145203541.1">
    <property type="nucleotide sequence ID" value="NZ_CP036267.1"/>
</dbReference>
<dbReference type="CDD" id="cd02440">
    <property type="entry name" value="AdoMet_MTases"/>
    <property type="match status" value="1"/>
</dbReference>
<dbReference type="AlphaFoldDB" id="A0A517QTG1"/>
<reference evidence="1 2" key="1">
    <citation type="submission" date="2019-02" db="EMBL/GenBank/DDBJ databases">
        <title>Deep-cultivation of Planctomycetes and their phenomic and genomic characterization uncovers novel biology.</title>
        <authorList>
            <person name="Wiegand S."/>
            <person name="Jogler M."/>
            <person name="Boedeker C."/>
            <person name="Pinto D."/>
            <person name="Vollmers J."/>
            <person name="Rivas-Marin E."/>
            <person name="Kohn T."/>
            <person name="Peeters S.H."/>
            <person name="Heuer A."/>
            <person name="Rast P."/>
            <person name="Oberbeckmann S."/>
            <person name="Bunk B."/>
            <person name="Jeske O."/>
            <person name="Meyerdierks A."/>
            <person name="Storesund J.E."/>
            <person name="Kallscheuer N."/>
            <person name="Luecker S."/>
            <person name="Lage O.M."/>
            <person name="Pohl T."/>
            <person name="Merkel B.J."/>
            <person name="Hornburger P."/>
            <person name="Mueller R.-W."/>
            <person name="Bruemmer F."/>
            <person name="Labrenz M."/>
            <person name="Spormann A.M."/>
            <person name="Op den Camp H."/>
            <person name="Overmann J."/>
            <person name="Amann R."/>
            <person name="Jetten M.S.M."/>
            <person name="Mascher T."/>
            <person name="Medema M.H."/>
            <person name="Devos D.P."/>
            <person name="Kaster A.-K."/>
            <person name="Ovreas L."/>
            <person name="Rohde M."/>
            <person name="Galperin M.Y."/>
            <person name="Jogler C."/>
        </authorList>
    </citation>
    <scope>NUCLEOTIDE SEQUENCE [LARGE SCALE GENOMIC DNA]</scope>
    <source>
        <strain evidence="1 2">Mal48</strain>
    </source>
</reference>
<dbReference type="InterPro" id="IPR029063">
    <property type="entry name" value="SAM-dependent_MTases_sf"/>
</dbReference>
<dbReference type="Proteomes" id="UP000315724">
    <property type="component" value="Chromosome"/>
</dbReference>
<evidence type="ECO:0000313" key="2">
    <source>
        <dbReference type="Proteomes" id="UP000315724"/>
    </source>
</evidence>
<dbReference type="Gene3D" id="3.40.50.150">
    <property type="entry name" value="Vaccinia Virus protein VP39"/>
    <property type="match status" value="1"/>
</dbReference>
<accession>A0A517QTG1</accession>
<dbReference type="EMBL" id="CP036267">
    <property type="protein sequence ID" value="QDT34882.1"/>
    <property type="molecule type" value="Genomic_DNA"/>
</dbReference>